<sequence>MRSIDVTLTKRDVGGYIFTSPIFMCYITN</sequence>
<reference evidence="2" key="1">
    <citation type="submission" date="2016-11" db="UniProtKB">
        <authorList>
            <consortium name="WormBaseParasite"/>
        </authorList>
    </citation>
    <scope>IDENTIFICATION</scope>
</reference>
<dbReference type="AlphaFoldDB" id="A0A1I7X5I3"/>
<evidence type="ECO:0000313" key="2">
    <source>
        <dbReference type="WBParaSite" id="Hba_12724"/>
    </source>
</evidence>
<evidence type="ECO:0000313" key="1">
    <source>
        <dbReference type="Proteomes" id="UP000095283"/>
    </source>
</evidence>
<proteinExistence type="predicted"/>
<dbReference type="WBParaSite" id="Hba_12724">
    <property type="protein sequence ID" value="Hba_12724"/>
    <property type="gene ID" value="Hba_12724"/>
</dbReference>
<accession>A0A1I7X5I3</accession>
<name>A0A1I7X5I3_HETBA</name>
<dbReference type="Proteomes" id="UP000095283">
    <property type="component" value="Unplaced"/>
</dbReference>
<protein>
    <submittedName>
        <fullName evidence="2">Uncharacterized protein</fullName>
    </submittedName>
</protein>
<organism evidence="1 2">
    <name type="scientific">Heterorhabditis bacteriophora</name>
    <name type="common">Entomopathogenic nematode worm</name>
    <dbReference type="NCBI Taxonomy" id="37862"/>
    <lineage>
        <taxon>Eukaryota</taxon>
        <taxon>Metazoa</taxon>
        <taxon>Ecdysozoa</taxon>
        <taxon>Nematoda</taxon>
        <taxon>Chromadorea</taxon>
        <taxon>Rhabditida</taxon>
        <taxon>Rhabditina</taxon>
        <taxon>Rhabditomorpha</taxon>
        <taxon>Strongyloidea</taxon>
        <taxon>Heterorhabditidae</taxon>
        <taxon>Heterorhabditis</taxon>
    </lineage>
</organism>
<keyword evidence="1" id="KW-1185">Reference proteome</keyword>